<sequence>MRGKRAAREKGTSWRSQLWVIRSYQTLWLCWWDHFIFEFLYIVAHTIGE</sequence>
<accession>A0A840VCV2</accession>
<proteinExistence type="predicted"/>
<name>A0A840VCV2_9BACT</name>
<gene>
    <name evidence="1" type="ORF">HNR46_000909</name>
</gene>
<protein>
    <submittedName>
        <fullName evidence="1">Uncharacterized protein</fullName>
    </submittedName>
</protein>
<dbReference type="Proteomes" id="UP000557717">
    <property type="component" value="Unassembled WGS sequence"/>
</dbReference>
<evidence type="ECO:0000313" key="1">
    <source>
        <dbReference type="EMBL" id="MBB5350681.1"/>
    </source>
</evidence>
<organism evidence="1 2">
    <name type="scientific">Haloferula luteola</name>
    <dbReference type="NCBI Taxonomy" id="595692"/>
    <lineage>
        <taxon>Bacteria</taxon>
        <taxon>Pseudomonadati</taxon>
        <taxon>Verrucomicrobiota</taxon>
        <taxon>Verrucomicrobiia</taxon>
        <taxon>Verrucomicrobiales</taxon>
        <taxon>Verrucomicrobiaceae</taxon>
        <taxon>Haloferula</taxon>
    </lineage>
</organism>
<evidence type="ECO:0000313" key="2">
    <source>
        <dbReference type="Proteomes" id="UP000557717"/>
    </source>
</evidence>
<dbReference type="EMBL" id="JACHFD010000003">
    <property type="protein sequence ID" value="MBB5350681.1"/>
    <property type="molecule type" value="Genomic_DNA"/>
</dbReference>
<reference evidence="1 2" key="1">
    <citation type="submission" date="2020-08" db="EMBL/GenBank/DDBJ databases">
        <title>Genomic Encyclopedia of Type Strains, Phase IV (KMG-IV): sequencing the most valuable type-strain genomes for metagenomic binning, comparative biology and taxonomic classification.</title>
        <authorList>
            <person name="Goeker M."/>
        </authorList>
    </citation>
    <scope>NUCLEOTIDE SEQUENCE [LARGE SCALE GENOMIC DNA]</scope>
    <source>
        <strain evidence="1 2">YC6886</strain>
    </source>
</reference>
<dbReference type="AlphaFoldDB" id="A0A840VCV2"/>
<keyword evidence="2" id="KW-1185">Reference proteome</keyword>
<comment type="caution">
    <text evidence="1">The sequence shown here is derived from an EMBL/GenBank/DDBJ whole genome shotgun (WGS) entry which is preliminary data.</text>
</comment>